<evidence type="ECO:0000313" key="6">
    <source>
        <dbReference type="Proteomes" id="UP001281731"/>
    </source>
</evidence>
<dbReference type="PROSITE" id="PS00211">
    <property type="entry name" value="ABC_TRANSPORTER_1"/>
    <property type="match status" value="1"/>
</dbReference>
<organism evidence="5 6">
    <name type="scientific">Actinotignum urinale</name>
    <dbReference type="NCBI Taxonomy" id="190146"/>
    <lineage>
        <taxon>Bacteria</taxon>
        <taxon>Bacillati</taxon>
        <taxon>Actinomycetota</taxon>
        <taxon>Actinomycetes</taxon>
        <taxon>Actinomycetales</taxon>
        <taxon>Actinomycetaceae</taxon>
        <taxon>Actinotignum</taxon>
    </lineage>
</organism>
<dbReference type="RefSeq" id="WP_320756757.1">
    <property type="nucleotide sequence ID" value="NZ_JAWNGC010000019.1"/>
</dbReference>
<dbReference type="EMBL" id="JAWNGC010000019">
    <property type="protein sequence ID" value="MDY5155648.1"/>
    <property type="molecule type" value="Genomic_DNA"/>
</dbReference>
<dbReference type="InterPro" id="IPR003593">
    <property type="entry name" value="AAA+_ATPase"/>
</dbReference>
<sequence>MYTIETRNLTKRYGKRRGIEDVNLSLEEGEVFGFLGPNGAGKSTTIRLLLDLIRPTRGEIKIFGVSPRLGGADLRKKIGYLPGTLIIEGRQKVGDLLNYFSALRGGVPQDQINDLVERLDLDVNTEVRTLSKGNKQKVGLVQAFMHRPRLLLLDEPTSGLDPLLQRVFLELMNDAKADGSTILISSHVLSEVQHTADRVGVIREGKMIAVERIDDIRTKTVRRVRAFLEKTPNQSLYSNIAGISDLKISDRSLECDYAGNIQPLMRQLLQDGLTDIFCEEPDLESTFFHYYDQEVKGNE</sequence>
<evidence type="ECO:0000256" key="1">
    <source>
        <dbReference type="ARBA" id="ARBA00022448"/>
    </source>
</evidence>
<dbReference type="AlphaFoldDB" id="A0AAW9HX71"/>
<dbReference type="CDD" id="cd03230">
    <property type="entry name" value="ABC_DR_subfamily_A"/>
    <property type="match status" value="1"/>
</dbReference>
<proteinExistence type="predicted"/>
<dbReference type="SMART" id="SM00382">
    <property type="entry name" value="AAA"/>
    <property type="match status" value="1"/>
</dbReference>
<name>A0AAW9HX71_9ACTO</name>
<dbReference type="InterPro" id="IPR051782">
    <property type="entry name" value="ABC_Transporter_VariousFunc"/>
</dbReference>
<dbReference type="InterPro" id="IPR003439">
    <property type="entry name" value="ABC_transporter-like_ATP-bd"/>
</dbReference>
<comment type="caution">
    <text evidence="5">The sequence shown here is derived from an EMBL/GenBank/DDBJ whole genome shotgun (WGS) entry which is preliminary data.</text>
</comment>
<keyword evidence="1" id="KW-0813">Transport</keyword>
<dbReference type="Proteomes" id="UP001281731">
    <property type="component" value="Unassembled WGS sequence"/>
</dbReference>
<keyword evidence="2" id="KW-0547">Nucleotide-binding</keyword>
<keyword evidence="3 5" id="KW-0067">ATP-binding</keyword>
<dbReference type="PROSITE" id="PS50893">
    <property type="entry name" value="ABC_TRANSPORTER_2"/>
    <property type="match status" value="1"/>
</dbReference>
<dbReference type="GO" id="GO:0016887">
    <property type="term" value="F:ATP hydrolysis activity"/>
    <property type="evidence" value="ECO:0007669"/>
    <property type="project" value="InterPro"/>
</dbReference>
<dbReference type="PANTHER" id="PTHR42939">
    <property type="entry name" value="ABC TRANSPORTER ATP-BINDING PROTEIN ALBC-RELATED"/>
    <property type="match status" value="1"/>
</dbReference>
<dbReference type="SUPFAM" id="SSF52540">
    <property type="entry name" value="P-loop containing nucleoside triphosphate hydrolases"/>
    <property type="match status" value="1"/>
</dbReference>
<protein>
    <submittedName>
        <fullName evidence="5">ABC transporter ATP-binding protein</fullName>
    </submittedName>
</protein>
<dbReference type="Gene3D" id="3.40.50.300">
    <property type="entry name" value="P-loop containing nucleotide triphosphate hydrolases"/>
    <property type="match status" value="1"/>
</dbReference>
<accession>A0AAW9HX71</accession>
<dbReference type="PANTHER" id="PTHR42939:SF1">
    <property type="entry name" value="ABC TRANSPORTER ATP-BINDING PROTEIN ALBC-RELATED"/>
    <property type="match status" value="1"/>
</dbReference>
<dbReference type="InterPro" id="IPR027417">
    <property type="entry name" value="P-loop_NTPase"/>
</dbReference>
<feature type="domain" description="ABC transporter" evidence="4">
    <location>
        <begin position="4"/>
        <end position="229"/>
    </location>
</feature>
<gene>
    <name evidence="5" type="ORF">R6G80_07980</name>
</gene>
<reference evidence="5" key="1">
    <citation type="submission" date="2023-10" db="EMBL/GenBank/DDBJ databases">
        <title>Whole Genome based description of the genera Actinobaculum and Actinotignum reveals a complex phylogenetic relationship within the species included in the genus Actinotignum.</title>
        <authorList>
            <person name="Jensen C.S."/>
            <person name="Dargis R."/>
            <person name="Kemp M."/>
            <person name="Christensen J.J."/>
        </authorList>
    </citation>
    <scope>NUCLEOTIDE SEQUENCE</scope>
    <source>
        <strain evidence="5">SLA_B511</strain>
    </source>
</reference>
<evidence type="ECO:0000256" key="2">
    <source>
        <dbReference type="ARBA" id="ARBA00022741"/>
    </source>
</evidence>
<dbReference type="Pfam" id="PF00005">
    <property type="entry name" value="ABC_tran"/>
    <property type="match status" value="1"/>
</dbReference>
<dbReference type="GO" id="GO:0005524">
    <property type="term" value="F:ATP binding"/>
    <property type="evidence" value="ECO:0007669"/>
    <property type="project" value="UniProtKB-KW"/>
</dbReference>
<dbReference type="InterPro" id="IPR017871">
    <property type="entry name" value="ABC_transporter-like_CS"/>
</dbReference>
<evidence type="ECO:0000259" key="4">
    <source>
        <dbReference type="PROSITE" id="PS50893"/>
    </source>
</evidence>
<evidence type="ECO:0000256" key="3">
    <source>
        <dbReference type="ARBA" id="ARBA00022840"/>
    </source>
</evidence>
<evidence type="ECO:0000313" key="5">
    <source>
        <dbReference type="EMBL" id="MDY5155648.1"/>
    </source>
</evidence>